<feature type="non-terminal residue" evidence="3">
    <location>
        <position position="400"/>
    </location>
</feature>
<feature type="region of interest" description="Disordered" evidence="1">
    <location>
        <begin position="1"/>
        <end position="39"/>
    </location>
</feature>
<protein>
    <submittedName>
        <fullName evidence="3">Uncharacterized protein LOC106174215</fullName>
    </submittedName>
</protein>
<reference evidence="3" key="1">
    <citation type="submission" date="2025-08" db="UniProtKB">
        <authorList>
            <consortium name="RefSeq"/>
        </authorList>
    </citation>
    <scope>IDENTIFICATION</scope>
    <source>
        <tissue evidence="3">Gonads</tissue>
    </source>
</reference>
<dbReference type="PANTHER" id="PTHR46601">
    <property type="entry name" value="ULP_PROTEASE DOMAIN-CONTAINING PROTEIN"/>
    <property type="match status" value="1"/>
</dbReference>
<dbReference type="PANTHER" id="PTHR46601:SF1">
    <property type="entry name" value="ADF-H DOMAIN-CONTAINING PROTEIN"/>
    <property type="match status" value="1"/>
</dbReference>
<evidence type="ECO:0000313" key="3">
    <source>
        <dbReference type="RefSeq" id="XP_013411104.2"/>
    </source>
</evidence>
<gene>
    <name evidence="3" type="primary">LOC106174215</name>
</gene>
<feature type="compositionally biased region" description="Basic and acidic residues" evidence="1">
    <location>
        <begin position="19"/>
        <end position="31"/>
    </location>
</feature>
<dbReference type="GeneID" id="106174215"/>
<organism evidence="2 3">
    <name type="scientific">Lingula anatina</name>
    <name type="common">Brachiopod</name>
    <name type="synonym">Lingula unguis</name>
    <dbReference type="NCBI Taxonomy" id="7574"/>
    <lineage>
        <taxon>Eukaryota</taxon>
        <taxon>Metazoa</taxon>
        <taxon>Spiralia</taxon>
        <taxon>Lophotrochozoa</taxon>
        <taxon>Brachiopoda</taxon>
        <taxon>Linguliformea</taxon>
        <taxon>Lingulata</taxon>
        <taxon>Lingulida</taxon>
        <taxon>Linguloidea</taxon>
        <taxon>Lingulidae</taxon>
        <taxon>Lingula</taxon>
    </lineage>
</organism>
<dbReference type="STRING" id="7574.A0A1S3JMG8"/>
<evidence type="ECO:0000313" key="2">
    <source>
        <dbReference type="Proteomes" id="UP000085678"/>
    </source>
</evidence>
<keyword evidence="2" id="KW-1185">Reference proteome</keyword>
<accession>A0A1S3JMG8</accession>
<name>A0A1S3JMG8_LINAN</name>
<sequence>MTVTPKSRPLTRQAAELQEEQRKKWREEKRTQRQLWTSQKWRRHREKCVRYNRKRREETRMLTAASQAHPEAAGDGESFTPKSPSCNVYSPSPTKLKIAYKSALHDAKRHRSKESLARRRLLTSLLNPELDADTKNLYQRKKASEVSCAAREFLEDSAAHVPGKQTISKRTGVQKKILPKRLKRLHKEFLQKNPGSQISLRTLYRIMPKHILSSKRLKFNQCLCEVCANIDLKLDALNRHLEDPVDGRDLLSEASLCAGEPQQSCLDRQCLNCGVAQARARCQLKTDSQGDALTKWRSWKIVDTPRGKRRELVTEEGLIERLLDKLMEELQPFSRHLANFRWQYQQFRTLKCNLPPTWALVVMDFAENFLCKYQNKVQSIYWFYNQVTVHPCVLHYACKD</sequence>
<dbReference type="RefSeq" id="XP_013411104.2">
    <property type="nucleotide sequence ID" value="XM_013555650.2"/>
</dbReference>
<dbReference type="Proteomes" id="UP000085678">
    <property type="component" value="Unplaced"/>
</dbReference>
<dbReference type="KEGG" id="lak:106174215"/>
<dbReference type="AlphaFoldDB" id="A0A1S3JMG8"/>
<proteinExistence type="predicted"/>
<feature type="region of interest" description="Disordered" evidence="1">
    <location>
        <begin position="65"/>
        <end position="88"/>
    </location>
</feature>
<dbReference type="OrthoDB" id="10065669at2759"/>
<evidence type="ECO:0000256" key="1">
    <source>
        <dbReference type="SAM" id="MobiDB-lite"/>
    </source>
</evidence>
<dbReference type="InParanoid" id="A0A1S3JMG8"/>